<sequence>MGSQTQSRILTIQNGHVNC</sequence>
<protein>
    <submittedName>
        <fullName evidence="1">Uncharacterized protein</fullName>
    </submittedName>
</protein>
<evidence type="ECO:0000313" key="1">
    <source>
        <dbReference type="EMBL" id="JAI03410.1"/>
    </source>
</evidence>
<accession>A0A0E9XL77</accession>
<proteinExistence type="predicted"/>
<organism evidence="1">
    <name type="scientific">Anguilla anguilla</name>
    <name type="common">European freshwater eel</name>
    <name type="synonym">Muraena anguilla</name>
    <dbReference type="NCBI Taxonomy" id="7936"/>
    <lineage>
        <taxon>Eukaryota</taxon>
        <taxon>Metazoa</taxon>
        <taxon>Chordata</taxon>
        <taxon>Craniata</taxon>
        <taxon>Vertebrata</taxon>
        <taxon>Euteleostomi</taxon>
        <taxon>Actinopterygii</taxon>
        <taxon>Neopterygii</taxon>
        <taxon>Teleostei</taxon>
        <taxon>Anguilliformes</taxon>
        <taxon>Anguillidae</taxon>
        <taxon>Anguilla</taxon>
    </lineage>
</organism>
<dbReference type="AlphaFoldDB" id="A0A0E9XL77"/>
<name>A0A0E9XL77_ANGAN</name>
<reference evidence="1" key="2">
    <citation type="journal article" date="2015" name="Fish Shellfish Immunol.">
        <title>Early steps in the European eel (Anguilla anguilla)-Vibrio vulnificus interaction in the gills: Role of the RtxA13 toxin.</title>
        <authorList>
            <person name="Callol A."/>
            <person name="Pajuelo D."/>
            <person name="Ebbesson L."/>
            <person name="Teles M."/>
            <person name="MacKenzie S."/>
            <person name="Amaro C."/>
        </authorList>
    </citation>
    <scope>NUCLEOTIDE SEQUENCE</scope>
</reference>
<dbReference type="EMBL" id="GBXM01005168">
    <property type="protein sequence ID" value="JAI03410.1"/>
    <property type="molecule type" value="Transcribed_RNA"/>
</dbReference>
<reference evidence="1" key="1">
    <citation type="submission" date="2014-11" db="EMBL/GenBank/DDBJ databases">
        <authorList>
            <person name="Amaro Gonzalez C."/>
        </authorList>
    </citation>
    <scope>NUCLEOTIDE SEQUENCE</scope>
</reference>